<gene>
    <name evidence="2" type="ORF">AJ80_02155</name>
</gene>
<evidence type="ECO:0000313" key="2">
    <source>
        <dbReference type="EMBL" id="PGH23727.1"/>
    </source>
</evidence>
<accession>A0A2B7YSX9</accession>
<dbReference type="InterPro" id="IPR041018">
    <property type="entry name" value="ADPRTs_Tse2"/>
</dbReference>
<evidence type="ECO:0000259" key="1">
    <source>
        <dbReference type="Pfam" id="PF18648"/>
    </source>
</evidence>
<proteinExistence type="predicted"/>
<keyword evidence="3" id="KW-1185">Reference proteome</keyword>
<organism evidence="2 3">
    <name type="scientific">Polytolypa hystricis (strain UAMH7299)</name>
    <dbReference type="NCBI Taxonomy" id="1447883"/>
    <lineage>
        <taxon>Eukaryota</taxon>
        <taxon>Fungi</taxon>
        <taxon>Dikarya</taxon>
        <taxon>Ascomycota</taxon>
        <taxon>Pezizomycotina</taxon>
        <taxon>Eurotiomycetes</taxon>
        <taxon>Eurotiomycetidae</taxon>
        <taxon>Onygenales</taxon>
        <taxon>Onygenales incertae sedis</taxon>
        <taxon>Polytolypa</taxon>
    </lineage>
</organism>
<dbReference type="AlphaFoldDB" id="A0A2B7YSX9"/>
<evidence type="ECO:0000313" key="3">
    <source>
        <dbReference type="Proteomes" id="UP000224634"/>
    </source>
</evidence>
<reference evidence="2 3" key="1">
    <citation type="submission" date="2017-10" db="EMBL/GenBank/DDBJ databases">
        <title>Comparative genomics in systemic dimorphic fungi from Ajellomycetaceae.</title>
        <authorList>
            <person name="Munoz J.F."/>
            <person name="Mcewen J.G."/>
            <person name="Clay O.K."/>
            <person name="Cuomo C.A."/>
        </authorList>
    </citation>
    <scope>NUCLEOTIDE SEQUENCE [LARGE SCALE GENOMIC DNA]</scope>
    <source>
        <strain evidence="2 3">UAMH7299</strain>
    </source>
</reference>
<name>A0A2B7YSX9_POLH7</name>
<dbReference type="EMBL" id="PDNA01000020">
    <property type="protein sequence ID" value="PGH23727.1"/>
    <property type="molecule type" value="Genomic_DNA"/>
</dbReference>
<feature type="domain" description="Tse2 ADP-ribosyltransferase toxin" evidence="1">
    <location>
        <begin position="15"/>
        <end position="122"/>
    </location>
</feature>
<protein>
    <recommendedName>
        <fullName evidence="1">Tse2 ADP-ribosyltransferase toxin domain-containing protein</fullName>
    </recommendedName>
</protein>
<dbReference type="Pfam" id="PF18648">
    <property type="entry name" value="ADPRTs_Tse2"/>
    <property type="match status" value="1"/>
</dbReference>
<dbReference type="Proteomes" id="UP000224634">
    <property type="component" value="Unassembled WGS sequence"/>
</dbReference>
<sequence length="127" mass="14583">MRTNLIRSFTSLPTTLFRLNFGRDVRLRAHPWPKRPDGAFDLFTHAGKVKPSPLNDPVSYIFPNGASLRPNTRRQQDAVRKLRGDRAYIYAIPAGTQLPDDLIVVHEFRDHYSLQAKREITVEGERA</sequence>
<comment type="caution">
    <text evidence="2">The sequence shown here is derived from an EMBL/GenBank/DDBJ whole genome shotgun (WGS) entry which is preliminary data.</text>
</comment>
<dbReference type="OrthoDB" id="10266325at2759"/>